<dbReference type="InterPro" id="IPR021378">
    <property type="entry name" value="DUF3010"/>
</dbReference>
<organism evidence="1 2">
    <name type="scientific">Telluria mixta</name>
    <dbReference type="NCBI Taxonomy" id="34071"/>
    <lineage>
        <taxon>Bacteria</taxon>
        <taxon>Pseudomonadati</taxon>
        <taxon>Pseudomonadota</taxon>
        <taxon>Betaproteobacteria</taxon>
        <taxon>Burkholderiales</taxon>
        <taxon>Oxalobacteraceae</taxon>
        <taxon>Telluria group</taxon>
        <taxon>Telluria</taxon>
    </lineage>
</organism>
<sequence>MKVCGVDISGSEARLVVVEGDANGLHLCELETKKIALKDDEINEQVRSFHQVVLALVRENKIEKIAIKKRMKTGGFASGPVSFKIEGLFQMIAEADVVFIAPNTISAFEKKNGQDIPIELNKYQTDAYRTARVAILKG</sequence>
<name>A0ABT2C2P6_9BURK</name>
<dbReference type="Proteomes" id="UP001165263">
    <property type="component" value="Unassembled WGS sequence"/>
</dbReference>
<evidence type="ECO:0000313" key="1">
    <source>
        <dbReference type="EMBL" id="MCS0631660.1"/>
    </source>
</evidence>
<accession>A0ABT2C2P6</accession>
<evidence type="ECO:0000313" key="2">
    <source>
        <dbReference type="Proteomes" id="UP001165263"/>
    </source>
</evidence>
<reference evidence="1" key="1">
    <citation type="submission" date="2022-08" db="EMBL/GenBank/DDBJ databases">
        <title>Reclassification of Massilia species as members of the genera Telluria, Duganella, Pseudoduganella, Mokoshia gen. nov. and Zemynaea gen. nov. using orthogonal and non-orthogonal genome-based approaches.</title>
        <authorList>
            <person name="Bowman J.P."/>
        </authorList>
    </citation>
    <scope>NUCLEOTIDE SEQUENCE</scope>
    <source>
        <strain evidence="1">LMG 11547</strain>
    </source>
</reference>
<dbReference type="Pfam" id="PF11215">
    <property type="entry name" value="DUF3010"/>
    <property type="match status" value="1"/>
</dbReference>
<dbReference type="EMBL" id="JANUHC010000007">
    <property type="protein sequence ID" value="MCS0631660.1"/>
    <property type="molecule type" value="Genomic_DNA"/>
</dbReference>
<comment type="caution">
    <text evidence="1">The sequence shown here is derived from an EMBL/GenBank/DDBJ whole genome shotgun (WGS) entry which is preliminary data.</text>
</comment>
<gene>
    <name evidence="1" type="ORF">NX786_20240</name>
</gene>
<protein>
    <submittedName>
        <fullName evidence="1">DUF3010 family protein</fullName>
    </submittedName>
</protein>
<proteinExistence type="predicted"/>
<keyword evidence="2" id="KW-1185">Reference proteome</keyword>
<dbReference type="RefSeq" id="WP_259450712.1">
    <property type="nucleotide sequence ID" value="NZ_CP119520.1"/>
</dbReference>